<feature type="region of interest" description="Disordered" evidence="14">
    <location>
        <begin position="1"/>
        <end position="20"/>
    </location>
</feature>
<evidence type="ECO:0000256" key="3">
    <source>
        <dbReference type="ARBA" id="ARBA00011738"/>
    </source>
</evidence>
<dbReference type="Gene3D" id="2.30.22.10">
    <property type="entry name" value="Head domain of nucleotide exchange factor GrpE"/>
    <property type="match status" value="1"/>
</dbReference>
<dbReference type="InterPro" id="IPR000740">
    <property type="entry name" value="GrpE"/>
</dbReference>
<evidence type="ECO:0000313" key="15">
    <source>
        <dbReference type="EMBL" id="RST91889.1"/>
    </source>
</evidence>
<dbReference type="EMBL" id="NGJU01000026">
    <property type="protein sequence ID" value="RST91889.1"/>
    <property type="molecule type" value="Genomic_DNA"/>
</dbReference>
<organism evidence="15 16">
    <name type="scientific">Vagococcus salmoninarum</name>
    <dbReference type="NCBI Taxonomy" id="2739"/>
    <lineage>
        <taxon>Bacteria</taxon>
        <taxon>Bacillati</taxon>
        <taxon>Bacillota</taxon>
        <taxon>Bacilli</taxon>
        <taxon>Lactobacillales</taxon>
        <taxon>Enterococcaceae</taxon>
        <taxon>Vagococcus</taxon>
    </lineage>
</organism>
<reference evidence="15 16" key="1">
    <citation type="submission" date="2017-05" db="EMBL/GenBank/DDBJ databases">
        <title>Vagococcus spp. assemblies.</title>
        <authorList>
            <person name="Gulvik C.A."/>
        </authorList>
    </citation>
    <scope>NUCLEOTIDE SEQUENCE [LARGE SCALE GENOMIC DNA]</scope>
    <source>
        <strain evidence="15 16">NCFB 2777</strain>
    </source>
</reference>
<evidence type="ECO:0000256" key="11">
    <source>
        <dbReference type="RuleBase" id="RU000639"/>
    </source>
</evidence>
<gene>
    <name evidence="10" type="primary">grpE</name>
    <name evidence="15" type="ORF">CBF35_13720</name>
</gene>
<protein>
    <recommendedName>
        <fullName evidence="8 10">Protein GrpE</fullName>
    </recommendedName>
    <alternativeName>
        <fullName evidence="9 10">HSP-70 cofactor</fullName>
    </alternativeName>
</protein>
<evidence type="ECO:0000256" key="1">
    <source>
        <dbReference type="ARBA" id="ARBA00004496"/>
    </source>
</evidence>
<keyword evidence="6 10" id="KW-0143">Chaperone</keyword>
<evidence type="ECO:0000256" key="12">
    <source>
        <dbReference type="RuleBase" id="RU004478"/>
    </source>
</evidence>
<dbReference type="AlphaFoldDB" id="A0A429ZDX6"/>
<evidence type="ECO:0000256" key="2">
    <source>
        <dbReference type="ARBA" id="ARBA00009054"/>
    </source>
</evidence>
<dbReference type="GO" id="GO:0051087">
    <property type="term" value="F:protein-folding chaperone binding"/>
    <property type="evidence" value="ECO:0007669"/>
    <property type="project" value="InterPro"/>
</dbReference>
<evidence type="ECO:0000256" key="9">
    <source>
        <dbReference type="ARBA" id="ARBA00076414"/>
    </source>
</evidence>
<dbReference type="Proteomes" id="UP000287239">
    <property type="component" value="Unassembled WGS sequence"/>
</dbReference>
<evidence type="ECO:0000256" key="14">
    <source>
        <dbReference type="SAM" id="MobiDB-lite"/>
    </source>
</evidence>
<dbReference type="InterPro" id="IPR009012">
    <property type="entry name" value="GrpE_head"/>
</dbReference>
<dbReference type="GO" id="GO:0051082">
    <property type="term" value="F:unfolded protein binding"/>
    <property type="evidence" value="ECO:0007669"/>
    <property type="project" value="TreeGrafter"/>
</dbReference>
<evidence type="ECO:0000256" key="13">
    <source>
        <dbReference type="SAM" id="Coils"/>
    </source>
</evidence>
<dbReference type="Pfam" id="PF01025">
    <property type="entry name" value="GrpE"/>
    <property type="match status" value="1"/>
</dbReference>
<dbReference type="InterPro" id="IPR013805">
    <property type="entry name" value="GrpE_CC"/>
</dbReference>
<dbReference type="HAMAP" id="MF_01151">
    <property type="entry name" value="GrpE"/>
    <property type="match status" value="1"/>
</dbReference>
<evidence type="ECO:0000256" key="6">
    <source>
        <dbReference type="ARBA" id="ARBA00023186"/>
    </source>
</evidence>
<keyword evidence="13" id="KW-0175">Coiled coil</keyword>
<keyword evidence="5 10" id="KW-0346">Stress response</keyword>
<evidence type="ECO:0000313" key="16">
    <source>
        <dbReference type="Proteomes" id="UP000287239"/>
    </source>
</evidence>
<keyword evidence="16" id="KW-1185">Reference proteome</keyword>
<keyword evidence="4 10" id="KW-0963">Cytoplasm</keyword>
<comment type="caution">
    <text evidence="15">The sequence shown here is derived from an EMBL/GenBank/DDBJ whole genome shotgun (WGS) entry which is preliminary data.</text>
</comment>
<evidence type="ECO:0000256" key="4">
    <source>
        <dbReference type="ARBA" id="ARBA00022490"/>
    </source>
</evidence>
<dbReference type="GeneID" id="98569402"/>
<dbReference type="PANTHER" id="PTHR21237:SF23">
    <property type="entry name" value="GRPE PROTEIN HOMOLOG, MITOCHONDRIAL"/>
    <property type="match status" value="1"/>
</dbReference>
<comment type="function">
    <text evidence="7 10 11">Participates actively in the response to hyperosmotic and heat shock by preventing the aggregation of stress-denatured proteins, in association with DnaK and GrpE. It is the nucleotide exchange factor for DnaK and may function as a thermosensor. Unfolded proteins bind initially to DnaJ; upon interaction with the DnaJ-bound protein, DnaK hydrolyzes its bound ATP, resulting in the formation of a stable complex. GrpE releases ADP from DnaK; ATP binding to DnaK triggers the release of the substrate protein, thus completing the reaction cycle. Several rounds of ATP-dependent interactions between DnaJ, DnaK and GrpE are required for fully efficient folding.</text>
</comment>
<comment type="similarity">
    <text evidence="2 10 12">Belongs to the GrpE family.</text>
</comment>
<dbReference type="GO" id="GO:0006457">
    <property type="term" value="P:protein folding"/>
    <property type="evidence" value="ECO:0007669"/>
    <property type="project" value="InterPro"/>
</dbReference>
<dbReference type="RefSeq" id="WP_126782109.1">
    <property type="nucleotide sequence ID" value="NZ_CAUQJP010000123.1"/>
</dbReference>
<dbReference type="NCBIfam" id="NF010759">
    <property type="entry name" value="PRK14162.1"/>
    <property type="match status" value="1"/>
</dbReference>
<comment type="subunit">
    <text evidence="3 10">Homodimer.</text>
</comment>
<accession>A0A429ZDX6</accession>
<proteinExistence type="inferred from homology"/>
<dbReference type="SUPFAM" id="SSF51064">
    <property type="entry name" value="Head domain of nucleotide exchange factor GrpE"/>
    <property type="match status" value="1"/>
</dbReference>
<dbReference type="NCBIfam" id="NF010738">
    <property type="entry name" value="PRK14140.1"/>
    <property type="match status" value="1"/>
</dbReference>
<evidence type="ECO:0000256" key="8">
    <source>
        <dbReference type="ARBA" id="ARBA00072274"/>
    </source>
</evidence>
<dbReference type="GO" id="GO:0042803">
    <property type="term" value="F:protein homodimerization activity"/>
    <property type="evidence" value="ECO:0007669"/>
    <property type="project" value="InterPro"/>
</dbReference>
<dbReference type="CDD" id="cd00446">
    <property type="entry name" value="GrpE"/>
    <property type="match status" value="1"/>
</dbReference>
<evidence type="ECO:0000256" key="10">
    <source>
        <dbReference type="HAMAP-Rule" id="MF_01151"/>
    </source>
</evidence>
<sequence length="194" mass="21872">MRKEVRNVTDKKEDVTEKEIPEVDAETKAKIDDILNAEGAETVELSVEETLKQQLEEMEDKFLRAQAEIANMRNRHQKESQNSAKYRSQNLGTELLPAIDNLERALAIEVTDEQGKSLKKGIEMVMESLLHALKSAGIEEIPALGETFDPNLHQAVQTMAVSEGQKPDEIVQVLQKGYKLHDRILRPTMVIVAQ</sequence>
<name>A0A429ZDX6_9ENTE</name>
<evidence type="ECO:0000256" key="7">
    <source>
        <dbReference type="ARBA" id="ARBA00053401"/>
    </source>
</evidence>
<dbReference type="GO" id="GO:0005737">
    <property type="term" value="C:cytoplasm"/>
    <property type="evidence" value="ECO:0007669"/>
    <property type="project" value="UniProtKB-SubCell"/>
</dbReference>
<dbReference type="PRINTS" id="PR00773">
    <property type="entry name" value="GRPEPROTEIN"/>
</dbReference>
<comment type="subcellular location">
    <subcellularLocation>
        <location evidence="1 10">Cytoplasm</location>
    </subcellularLocation>
</comment>
<dbReference type="OrthoDB" id="9812586at2"/>
<dbReference type="GO" id="GO:0000774">
    <property type="term" value="F:adenyl-nucleotide exchange factor activity"/>
    <property type="evidence" value="ECO:0007669"/>
    <property type="project" value="InterPro"/>
</dbReference>
<dbReference type="Gene3D" id="3.90.20.20">
    <property type="match status" value="1"/>
</dbReference>
<dbReference type="PANTHER" id="PTHR21237">
    <property type="entry name" value="GRPE PROTEIN"/>
    <property type="match status" value="1"/>
</dbReference>
<dbReference type="SUPFAM" id="SSF58014">
    <property type="entry name" value="Coiled-coil domain of nucleotide exchange factor GrpE"/>
    <property type="match status" value="1"/>
</dbReference>
<dbReference type="PROSITE" id="PS01071">
    <property type="entry name" value="GRPE"/>
    <property type="match status" value="1"/>
</dbReference>
<evidence type="ECO:0000256" key="5">
    <source>
        <dbReference type="ARBA" id="ARBA00023016"/>
    </source>
</evidence>
<dbReference type="FunFam" id="2.30.22.10:FF:000001">
    <property type="entry name" value="Protein GrpE"/>
    <property type="match status" value="1"/>
</dbReference>
<feature type="coiled-coil region" evidence="13">
    <location>
        <begin position="48"/>
        <end position="82"/>
    </location>
</feature>